<accession>A0A0P8YCS3</accession>
<sequence>MGLMNLIDDFLNNNDETHAVSMSGSVTLYDVNENVVPITSTIPL</sequence>
<comment type="caution">
    <text evidence="1">The sequence shown here is derived from an EMBL/GenBank/DDBJ whole genome shotgun (WGS) entry which is preliminary data.</text>
</comment>
<evidence type="ECO:0000313" key="1">
    <source>
        <dbReference type="EMBL" id="KPU44971.1"/>
    </source>
</evidence>
<dbReference type="EMBL" id="LKET01000028">
    <property type="protein sequence ID" value="KPU44971.1"/>
    <property type="molecule type" value="Genomic_DNA"/>
</dbReference>
<dbReference type="AlphaFoldDB" id="A0A0P8YCS3"/>
<organism evidence="1 2">
    <name type="scientific">Oxobacter pfennigii</name>
    <dbReference type="NCBI Taxonomy" id="36849"/>
    <lineage>
        <taxon>Bacteria</taxon>
        <taxon>Bacillati</taxon>
        <taxon>Bacillota</taxon>
        <taxon>Clostridia</taxon>
        <taxon>Eubacteriales</taxon>
        <taxon>Clostridiaceae</taxon>
        <taxon>Oxobacter</taxon>
    </lineage>
</organism>
<dbReference type="STRING" id="36849.OXPF_14490"/>
<protein>
    <submittedName>
        <fullName evidence="1">Uncharacterized protein</fullName>
    </submittedName>
</protein>
<name>A0A0P8YCS3_9CLOT</name>
<gene>
    <name evidence="1" type="ORF">OXPF_14490</name>
</gene>
<dbReference type="RefSeq" id="WP_278308359.1">
    <property type="nucleotide sequence ID" value="NZ_LKET01000028.1"/>
</dbReference>
<reference evidence="1 2" key="1">
    <citation type="submission" date="2015-09" db="EMBL/GenBank/DDBJ databases">
        <title>Genome sequence of Oxobacter pfennigii DSM 3222.</title>
        <authorList>
            <person name="Poehlein A."/>
            <person name="Bengelsdorf F.R."/>
            <person name="Schiel-Bengelsdorf B."/>
            <person name="Duerre P."/>
            <person name="Daniel R."/>
        </authorList>
    </citation>
    <scope>NUCLEOTIDE SEQUENCE [LARGE SCALE GENOMIC DNA]</scope>
    <source>
        <strain evidence="1 2">DSM 3222</strain>
    </source>
</reference>
<proteinExistence type="predicted"/>
<keyword evidence="2" id="KW-1185">Reference proteome</keyword>
<evidence type="ECO:0000313" key="2">
    <source>
        <dbReference type="Proteomes" id="UP000050326"/>
    </source>
</evidence>
<dbReference type="Proteomes" id="UP000050326">
    <property type="component" value="Unassembled WGS sequence"/>
</dbReference>